<evidence type="ECO:0000259" key="3">
    <source>
        <dbReference type="PROSITE" id="PS51782"/>
    </source>
</evidence>
<feature type="transmembrane region" description="Helical" evidence="2">
    <location>
        <begin position="7"/>
        <end position="28"/>
    </location>
</feature>
<dbReference type="PROSITE" id="PS51782">
    <property type="entry name" value="LYSM"/>
    <property type="match status" value="2"/>
</dbReference>
<gene>
    <name evidence="4" type="ORF">GCM10008908_14730</name>
</gene>
<dbReference type="Gene3D" id="3.10.350.10">
    <property type="entry name" value="LysM domain"/>
    <property type="match status" value="2"/>
</dbReference>
<dbReference type="InterPro" id="IPR036779">
    <property type="entry name" value="LysM_dom_sf"/>
</dbReference>
<accession>A0ABN1KM89</accession>
<protein>
    <recommendedName>
        <fullName evidence="3">LysM domain-containing protein</fullName>
    </recommendedName>
</protein>
<keyword evidence="2" id="KW-0812">Transmembrane</keyword>
<evidence type="ECO:0000256" key="2">
    <source>
        <dbReference type="SAM" id="Phobius"/>
    </source>
</evidence>
<sequence length="227" mass="25237">MKFKKQIIIAISCAIVLGGIFFSVSYIGNKGQSKETKNNTATTTDSKKNEAINENKENTDSTKDNDKTSQEQEDKDKTTEDKKDTGMEEVKEGYYTVKSNDTLYSIARTYMPNSDPNEVVAEILTRNNMSKDDIISTGQKLIISYETSLVTGEKTSDKKSEEVASANAGGHTDHTKYVVKSGDTLFRISKEYLSGMDIMKGIELIKSHNNLSEDTIKVEDTLCIPNK</sequence>
<organism evidence="4 5">
    <name type="scientific">Clostridium subterminale</name>
    <dbReference type="NCBI Taxonomy" id="1550"/>
    <lineage>
        <taxon>Bacteria</taxon>
        <taxon>Bacillati</taxon>
        <taxon>Bacillota</taxon>
        <taxon>Clostridia</taxon>
        <taxon>Eubacteriales</taxon>
        <taxon>Clostridiaceae</taxon>
        <taxon>Clostridium</taxon>
    </lineage>
</organism>
<dbReference type="PANTHER" id="PTHR33734">
    <property type="entry name" value="LYSM DOMAIN-CONTAINING GPI-ANCHORED PROTEIN 2"/>
    <property type="match status" value="1"/>
</dbReference>
<dbReference type="Pfam" id="PF01476">
    <property type="entry name" value="LysM"/>
    <property type="match status" value="2"/>
</dbReference>
<keyword evidence="2" id="KW-1133">Transmembrane helix</keyword>
<name>A0ABN1KM89_CLOSU</name>
<dbReference type="RefSeq" id="WP_343825106.1">
    <property type="nucleotide sequence ID" value="NZ_BAAACI010000002.1"/>
</dbReference>
<feature type="region of interest" description="Disordered" evidence="1">
    <location>
        <begin position="31"/>
        <end position="86"/>
    </location>
</feature>
<dbReference type="CDD" id="cd00118">
    <property type="entry name" value="LysM"/>
    <property type="match status" value="2"/>
</dbReference>
<reference evidence="4 5" key="1">
    <citation type="journal article" date="2019" name="Int. J. Syst. Evol. Microbiol.">
        <title>The Global Catalogue of Microorganisms (GCM) 10K type strain sequencing project: providing services to taxonomists for standard genome sequencing and annotation.</title>
        <authorList>
            <consortium name="The Broad Institute Genomics Platform"/>
            <consortium name="The Broad Institute Genome Sequencing Center for Infectious Disease"/>
            <person name="Wu L."/>
            <person name="Ma J."/>
        </authorList>
    </citation>
    <scope>NUCLEOTIDE SEQUENCE [LARGE SCALE GENOMIC DNA]</scope>
    <source>
        <strain evidence="4 5">JCM 1417</strain>
    </source>
</reference>
<evidence type="ECO:0000256" key="1">
    <source>
        <dbReference type="SAM" id="MobiDB-lite"/>
    </source>
</evidence>
<dbReference type="Proteomes" id="UP001501047">
    <property type="component" value="Unassembled WGS sequence"/>
</dbReference>
<dbReference type="PANTHER" id="PTHR33734:SF22">
    <property type="entry name" value="MEMBRANE-BOUND LYTIC MUREIN TRANSGLYCOSYLASE D"/>
    <property type="match status" value="1"/>
</dbReference>
<feature type="compositionally biased region" description="Basic and acidic residues" evidence="1">
    <location>
        <begin position="45"/>
        <end position="86"/>
    </location>
</feature>
<evidence type="ECO:0000313" key="4">
    <source>
        <dbReference type="EMBL" id="GAA0771049.1"/>
    </source>
</evidence>
<dbReference type="SUPFAM" id="SSF54106">
    <property type="entry name" value="LysM domain"/>
    <property type="match status" value="2"/>
</dbReference>
<feature type="domain" description="LysM" evidence="3">
    <location>
        <begin position="175"/>
        <end position="224"/>
    </location>
</feature>
<evidence type="ECO:0000313" key="5">
    <source>
        <dbReference type="Proteomes" id="UP001501047"/>
    </source>
</evidence>
<proteinExistence type="predicted"/>
<dbReference type="InterPro" id="IPR018392">
    <property type="entry name" value="LysM"/>
</dbReference>
<keyword evidence="2" id="KW-0472">Membrane</keyword>
<comment type="caution">
    <text evidence="4">The sequence shown here is derived from an EMBL/GenBank/DDBJ whole genome shotgun (WGS) entry which is preliminary data.</text>
</comment>
<keyword evidence="5" id="KW-1185">Reference proteome</keyword>
<dbReference type="SMART" id="SM00257">
    <property type="entry name" value="LysM"/>
    <property type="match status" value="2"/>
</dbReference>
<dbReference type="EMBL" id="BAAACI010000002">
    <property type="protein sequence ID" value="GAA0771049.1"/>
    <property type="molecule type" value="Genomic_DNA"/>
</dbReference>
<feature type="domain" description="LysM" evidence="3">
    <location>
        <begin position="93"/>
        <end position="143"/>
    </location>
</feature>